<dbReference type="Proteomes" id="UP001589855">
    <property type="component" value="Unassembled WGS sequence"/>
</dbReference>
<organism evidence="1 2">
    <name type="scientific">Lactiplantibacillus plajomi</name>
    <dbReference type="NCBI Taxonomy" id="1457217"/>
    <lineage>
        <taxon>Bacteria</taxon>
        <taxon>Bacillati</taxon>
        <taxon>Bacillota</taxon>
        <taxon>Bacilli</taxon>
        <taxon>Lactobacillales</taxon>
        <taxon>Lactobacillaceae</taxon>
        <taxon>Lactiplantibacillus</taxon>
    </lineage>
</organism>
<protein>
    <submittedName>
        <fullName evidence="1">Uncharacterized protein</fullName>
    </submittedName>
</protein>
<accession>A0ABV6JZC9</accession>
<dbReference type="EMBL" id="JBHLUK010000002">
    <property type="protein sequence ID" value="MFC0422571.1"/>
    <property type="molecule type" value="Genomic_DNA"/>
</dbReference>
<evidence type="ECO:0000313" key="2">
    <source>
        <dbReference type="Proteomes" id="UP001589855"/>
    </source>
</evidence>
<reference evidence="1 2" key="1">
    <citation type="submission" date="2024-09" db="EMBL/GenBank/DDBJ databases">
        <authorList>
            <person name="Sun Q."/>
            <person name="Mori K."/>
        </authorList>
    </citation>
    <scope>NUCLEOTIDE SEQUENCE [LARGE SCALE GENOMIC DNA]</scope>
    <source>
        <strain evidence="1 2">TBRC 4575</strain>
    </source>
</reference>
<keyword evidence="2" id="KW-1185">Reference proteome</keyword>
<sequence>MMMTYTLILDDNHYRVYRVVTDNIEGTVTVNKETHRADLQGQFSSMFFKEFIEELAVGTLNFKTDPPKLFVYGVG</sequence>
<name>A0ABV6JZC9_9LACO</name>
<comment type="caution">
    <text evidence="1">The sequence shown here is derived from an EMBL/GenBank/DDBJ whole genome shotgun (WGS) entry which is preliminary data.</text>
</comment>
<proteinExistence type="predicted"/>
<gene>
    <name evidence="1" type="ORF">ACFFGS_00015</name>
</gene>
<dbReference type="RefSeq" id="WP_137643942.1">
    <property type="nucleotide sequence ID" value="NZ_BAABRM010000001.1"/>
</dbReference>
<evidence type="ECO:0000313" key="1">
    <source>
        <dbReference type="EMBL" id="MFC0422571.1"/>
    </source>
</evidence>